<dbReference type="AlphaFoldDB" id="A0A1X7J8V5"/>
<protein>
    <submittedName>
        <fullName evidence="2">GNAT acetyltransferase</fullName>
    </submittedName>
</protein>
<proteinExistence type="predicted"/>
<dbReference type="Proteomes" id="UP000193834">
    <property type="component" value="Unassembled WGS sequence"/>
</dbReference>
<reference evidence="2 3" key="1">
    <citation type="submission" date="2017-04" db="EMBL/GenBank/DDBJ databases">
        <authorList>
            <person name="Afonso C.L."/>
            <person name="Miller P.J."/>
            <person name="Scott M.A."/>
            <person name="Spackman E."/>
            <person name="Goraichik I."/>
            <person name="Dimitrov K.M."/>
            <person name="Suarez D.L."/>
            <person name="Swayne D.E."/>
        </authorList>
    </citation>
    <scope>NUCLEOTIDE SEQUENCE [LARGE SCALE GENOMIC DNA]</scope>
    <source>
        <strain evidence="2 3">11</strain>
    </source>
</reference>
<dbReference type="InterPro" id="IPR016181">
    <property type="entry name" value="Acyl_CoA_acyltransferase"/>
</dbReference>
<name>A0A1X7J8V5_9BACL</name>
<dbReference type="RefSeq" id="WP_085493492.1">
    <property type="nucleotide sequence ID" value="NZ_FXAZ01000001.1"/>
</dbReference>
<dbReference type="InterPro" id="IPR027365">
    <property type="entry name" value="GNAT_acetyltra_YdfB-like"/>
</dbReference>
<dbReference type="PROSITE" id="PS51186">
    <property type="entry name" value="GNAT"/>
    <property type="match status" value="1"/>
</dbReference>
<gene>
    <name evidence="2" type="ORF">SAMN06295960_1340</name>
</gene>
<dbReference type="OrthoDB" id="2773476at2"/>
<feature type="domain" description="N-acetyltransferase" evidence="1">
    <location>
        <begin position="140"/>
        <end position="275"/>
    </location>
</feature>
<evidence type="ECO:0000313" key="3">
    <source>
        <dbReference type="Proteomes" id="UP000193834"/>
    </source>
</evidence>
<evidence type="ECO:0000313" key="2">
    <source>
        <dbReference type="EMBL" id="SMG23841.1"/>
    </source>
</evidence>
<keyword evidence="3" id="KW-1185">Reference proteome</keyword>
<dbReference type="GO" id="GO:0016747">
    <property type="term" value="F:acyltransferase activity, transferring groups other than amino-acyl groups"/>
    <property type="evidence" value="ECO:0007669"/>
    <property type="project" value="InterPro"/>
</dbReference>
<accession>A0A1X7J8V5</accession>
<dbReference type="InterPro" id="IPR000182">
    <property type="entry name" value="GNAT_dom"/>
</dbReference>
<sequence>MAAYCTQDVGLIQSLMNKIPSGELQLILKGKWPAEIYVDDLVEPRAAVVWDLGRSFYCAGDHHQTSFLQSVGSMILNHCFEMMKGSHKLDFTLRYDDPAWEEAIQEQLCPDRRLAVLLRRYYTIDAQKHAGVEGACPEGFSIEQVTAELYHSLQEDQRELLTTMFNDHHISCEQWLQGEGFGYCALNEGGDVVSACLTDFIDGTCCELGIETAEAYRRKGLATAVAYASVSHGLECGIQLIGWNCWDENEGSYRTVERIGGVLRRRYPVMTGWFNAFDHHLVQAYRDWNDEQYSHAARQYDEALIRYCSQNDDDDKDDELEYSYLLKTIPIGWLFFNAARAHARIGETQKGCAYLNEAIRIGWITWEKALEDEAFQGWQQNPRILAQRQA</sequence>
<dbReference type="Gene3D" id="3.40.630.30">
    <property type="match status" value="1"/>
</dbReference>
<evidence type="ECO:0000259" key="1">
    <source>
        <dbReference type="PROSITE" id="PS51186"/>
    </source>
</evidence>
<dbReference type="STRING" id="1852522.SAMN06295960_1340"/>
<dbReference type="EMBL" id="FXAZ01000001">
    <property type="protein sequence ID" value="SMG23841.1"/>
    <property type="molecule type" value="Genomic_DNA"/>
</dbReference>
<dbReference type="SUPFAM" id="SSF55729">
    <property type="entry name" value="Acyl-CoA N-acyltransferases (Nat)"/>
    <property type="match status" value="1"/>
</dbReference>
<keyword evidence="2" id="KW-0808">Transferase</keyword>
<dbReference type="Pfam" id="PF12746">
    <property type="entry name" value="GNAT_acetyltran"/>
    <property type="match status" value="1"/>
</dbReference>
<organism evidence="2 3">
    <name type="scientific">Paenibacillus aquistagni</name>
    <dbReference type="NCBI Taxonomy" id="1852522"/>
    <lineage>
        <taxon>Bacteria</taxon>
        <taxon>Bacillati</taxon>
        <taxon>Bacillota</taxon>
        <taxon>Bacilli</taxon>
        <taxon>Bacillales</taxon>
        <taxon>Paenibacillaceae</taxon>
        <taxon>Paenibacillus</taxon>
    </lineage>
</organism>